<name>A0A7J0EK20_9ERIC</name>
<feature type="region of interest" description="Disordered" evidence="2">
    <location>
        <begin position="220"/>
        <end position="256"/>
    </location>
</feature>
<feature type="region of interest" description="Disordered" evidence="2">
    <location>
        <begin position="286"/>
        <end position="355"/>
    </location>
</feature>
<dbReference type="SMART" id="SM01199">
    <property type="entry name" value="FDF"/>
    <property type="match status" value="1"/>
</dbReference>
<dbReference type="GO" id="GO:0000932">
    <property type="term" value="C:P-body"/>
    <property type="evidence" value="ECO:0007669"/>
    <property type="project" value="TreeGrafter"/>
</dbReference>
<organism evidence="5 6">
    <name type="scientific">Actinidia rufa</name>
    <dbReference type="NCBI Taxonomy" id="165716"/>
    <lineage>
        <taxon>Eukaryota</taxon>
        <taxon>Viridiplantae</taxon>
        <taxon>Streptophyta</taxon>
        <taxon>Embryophyta</taxon>
        <taxon>Tracheophyta</taxon>
        <taxon>Spermatophyta</taxon>
        <taxon>Magnoliopsida</taxon>
        <taxon>eudicotyledons</taxon>
        <taxon>Gunneridae</taxon>
        <taxon>Pentapetalae</taxon>
        <taxon>asterids</taxon>
        <taxon>Ericales</taxon>
        <taxon>Actinidiaceae</taxon>
        <taxon>Actinidia</taxon>
    </lineage>
</organism>
<dbReference type="AlphaFoldDB" id="A0A7J0EK20"/>
<accession>A0A7J0EK20</accession>
<dbReference type="InterPro" id="IPR025762">
    <property type="entry name" value="DFDF"/>
</dbReference>
<sequence length="538" mass="56831">MPSMYNDPAVIQTYGSQAAVASPSLPTAGARSLQDPNASLMGIPNSTFQGSVPLYQPNGSPGSWGSAIPPMPTNDTGLTIPMYRQGFYGVSNGLEAQQQSLLPPPHGLSISPSVQQSVHAMNASLPTGASNLSALQLSKFPPPVLPSFGTGTMNLPPSLPSWESCAVASGSSTSSMPTMASTLDFLPAISSTGMPLVSPSTIFLENNTLSPTVPYKPTVSSSFTQGNGASESEPSVAGTSGSFMNVGVKPPLVTPGQLLQPRATKASSSPSSQTTQKDVPTMLDAQKPILPLPSPPVHKPQPTKASSSHSSRIAQKDVPTMDDGQGPILPLPSRPVHRPWPAKASSSQSSQTPQKYVPTMVDAKRPILRLPSPPVHKSRGAPSHTHCNNRGGNDRVRGKGTSPSVTGLAEDFDFMAMNEKFNKEEIWGHLGKSNKVLEMELGGYVKDDFFDSLSSNALDSNLHNGKTKLSERMKMDAKLGIKVVVVAVDLVAVVIHAVPITRRAMEILEGVRDIRHRTSGLSTRREELIGAVALYSSV</sequence>
<dbReference type="PROSITE" id="PS51513">
    <property type="entry name" value="FFD"/>
    <property type="match status" value="1"/>
</dbReference>
<dbReference type="InterPro" id="IPR025761">
    <property type="entry name" value="FFD_box"/>
</dbReference>
<proteinExistence type="predicted"/>
<evidence type="ECO:0000259" key="3">
    <source>
        <dbReference type="PROSITE" id="PS51512"/>
    </source>
</evidence>
<evidence type="ECO:0000313" key="5">
    <source>
        <dbReference type="EMBL" id="GFY86815.1"/>
    </source>
</evidence>
<evidence type="ECO:0000256" key="1">
    <source>
        <dbReference type="PROSITE-ProRule" id="PRU00846"/>
    </source>
</evidence>
<evidence type="ECO:0000313" key="6">
    <source>
        <dbReference type="Proteomes" id="UP000585474"/>
    </source>
</evidence>
<feature type="region of interest" description="Disordered" evidence="2">
    <location>
        <begin position="371"/>
        <end position="404"/>
    </location>
</feature>
<feature type="compositionally biased region" description="Pro residues" evidence="2">
    <location>
        <begin position="290"/>
        <end position="299"/>
    </location>
</feature>
<dbReference type="GO" id="GO:0034063">
    <property type="term" value="P:stress granule assembly"/>
    <property type="evidence" value="ECO:0007669"/>
    <property type="project" value="TreeGrafter"/>
</dbReference>
<dbReference type="EMBL" id="BJWL01000005">
    <property type="protein sequence ID" value="GFY86815.1"/>
    <property type="molecule type" value="Genomic_DNA"/>
</dbReference>
<dbReference type="Proteomes" id="UP000585474">
    <property type="component" value="Unassembled WGS sequence"/>
</dbReference>
<dbReference type="InterPro" id="IPR019050">
    <property type="entry name" value="FDF_dom"/>
</dbReference>
<dbReference type="PANTHER" id="PTHR13586:SF0">
    <property type="entry name" value="TRAILER HITCH, ISOFORM H"/>
    <property type="match status" value="1"/>
</dbReference>
<gene>
    <name evidence="5" type="ORF">Acr_05g0004540</name>
</gene>
<dbReference type="GO" id="GO:0003729">
    <property type="term" value="F:mRNA binding"/>
    <property type="evidence" value="ECO:0007669"/>
    <property type="project" value="TreeGrafter"/>
</dbReference>
<protein>
    <submittedName>
        <fullName evidence="5">Decapping 5</fullName>
    </submittedName>
</protein>
<feature type="compositionally biased region" description="Polar residues" evidence="2">
    <location>
        <begin position="220"/>
        <end position="243"/>
    </location>
</feature>
<feature type="domain" description="DFDF" evidence="3">
    <location>
        <begin position="400"/>
        <end position="436"/>
    </location>
</feature>
<dbReference type="GO" id="GO:0033962">
    <property type="term" value="P:P-body assembly"/>
    <property type="evidence" value="ECO:0007669"/>
    <property type="project" value="TreeGrafter"/>
</dbReference>
<feature type="domain" description="FFD box profile" evidence="4">
    <location>
        <begin position="442"/>
        <end position="457"/>
    </location>
</feature>
<dbReference type="OrthoDB" id="21539at2759"/>
<feature type="compositionally biased region" description="Polar residues" evidence="2">
    <location>
        <begin position="344"/>
        <end position="354"/>
    </location>
</feature>
<dbReference type="PROSITE" id="PS51512">
    <property type="entry name" value="DFDF"/>
    <property type="match status" value="1"/>
</dbReference>
<keyword evidence="6" id="KW-1185">Reference proteome</keyword>
<dbReference type="PANTHER" id="PTHR13586">
    <property type="entry name" value="SCD6 PROTEIN-RELATED"/>
    <property type="match status" value="1"/>
</dbReference>
<evidence type="ECO:0000259" key="4">
    <source>
        <dbReference type="PROSITE" id="PS51513"/>
    </source>
</evidence>
<comment type="caution">
    <text evidence="5">The sequence shown here is derived from an EMBL/GenBank/DDBJ whole genome shotgun (WGS) entry which is preliminary data.</text>
</comment>
<feature type="short sequence motif" description="FFD box" evidence="1">
    <location>
        <begin position="442"/>
        <end position="457"/>
    </location>
</feature>
<evidence type="ECO:0000256" key="2">
    <source>
        <dbReference type="SAM" id="MobiDB-lite"/>
    </source>
</evidence>
<feature type="compositionally biased region" description="Polar residues" evidence="2">
    <location>
        <begin position="303"/>
        <end position="313"/>
    </location>
</feature>
<reference evidence="5 6" key="1">
    <citation type="submission" date="2019-07" db="EMBL/GenBank/DDBJ databases">
        <title>De Novo Assembly of kiwifruit Actinidia rufa.</title>
        <authorList>
            <person name="Sugita-Konishi S."/>
            <person name="Sato K."/>
            <person name="Mori E."/>
            <person name="Abe Y."/>
            <person name="Kisaki G."/>
            <person name="Hamano K."/>
            <person name="Suezawa K."/>
            <person name="Otani M."/>
            <person name="Fukuda T."/>
            <person name="Manabe T."/>
            <person name="Gomi K."/>
            <person name="Tabuchi M."/>
            <person name="Akimitsu K."/>
            <person name="Kataoka I."/>
        </authorList>
    </citation>
    <scope>NUCLEOTIDE SEQUENCE [LARGE SCALE GENOMIC DNA]</scope>
    <source>
        <strain evidence="6">cv. Fuchu</strain>
    </source>
</reference>
<dbReference type="Pfam" id="PF09532">
    <property type="entry name" value="FDF"/>
    <property type="match status" value="1"/>
</dbReference>